<dbReference type="OrthoDB" id="958273at2"/>
<dbReference type="EMBL" id="QTZN02000006">
    <property type="protein sequence ID" value="MVB06183.1"/>
    <property type="molecule type" value="Genomic_DNA"/>
</dbReference>
<evidence type="ECO:0000256" key="5">
    <source>
        <dbReference type="SAM" id="Phobius"/>
    </source>
</evidence>
<keyword evidence="2 5" id="KW-0812">Transmembrane</keyword>
<dbReference type="InterPro" id="IPR052951">
    <property type="entry name" value="Tellurite_res_ion_channel"/>
</dbReference>
<keyword evidence="3 5" id="KW-1133">Transmembrane helix</keyword>
<feature type="transmembrane region" description="Helical" evidence="5">
    <location>
        <begin position="195"/>
        <end position="216"/>
    </location>
</feature>
<dbReference type="Gene3D" id="1.50.10.150">
    <property type="entry name" value="Voltage-dependent anion channel"/>
    <property type="match status" value="1"/>
</dbReference>
<dbReference type="Proteomes" id="UP000462449">
    <property type="component" value="Unassembled WGS sequence"/>
</dbReference>
<feature type="transmembrane region" description="Helical" evidence="5">
    <location>
        <begin position="164"/>
        <end position="183"/>
    </location>
</feature>
<dbReference type="GO" id="GO:0046583">
    <property type="term" value="F:monoatomic cation efflux transmembrane transporter activity"/>
    <property type="evidence" value="ECO:0007669"/>
    <property type="project" value="TreeGrafter"/>
</dbReference>
<dbReference type="CDD" id="cd09323">
    <property type="entry name" value="TDT_SLAC1_like"/>
    <property type="match status" value="1"/>
</dbReference>
<dbReference type="AlphaFoldDB" id="A0A7M4D2U9"/>
<feature type="transmembrane region" description="Helical" evidence="5">
    <location>
        <begin position="139"/>
        <end position="158"/>
    </location>
</feature>
<evidence type="ECO:0000256" key="1">
    <source>
        <dbReference type="ARBA" id="ARBA00004141"/>
    </source>
</evidence>
<feature type="transmembrane region" description="Helical" evidence="5">
    <location>
        <begin position="81"/>
        <end position="100"/>
    </location>
</feature>
<feature type="transmembrane region" description="Helical" evidence="5">
    <location>
        <begin position="7"/>
        <end position="26"/>
    </location>
</feature>
<dbReference type="Pfam" id="PF03595">
    <property type="entry name" value="SLAC1"/>
    <property type="match status" value="1"/>
</dbReference>
<evidence type="ECO:0000256" key="2">
    <source>
        <dbReference type="ARBA" id="ARBA00022692"/>
    </source>
</evidence>
<gene>
    <name evidence="7" type="ORF">DWB62_004035</name>
    <name evidence="6" type="ORF">GNY23_04035</name>
</gene>
<evidence type="ECO:0000313" key="6">
    <source>
        <dbReference type="EMBL" id="MUP36978.1"/>
    </source>
</evidence>
<dbReference type="GO" id="GO:0005886">
    <property type="term" value="C:plasma membrane"/>
    <property type="evidence" value="ECO:0007669"/>
    <property type="project" value="TreeGrafter"/>
</dbReference>
<evidence type="ECO:0000256" key="3">
    <source>
        <dbReference type="ARBA" id="ARBA00022989"/>
    </source>
</evidence>
<accession>A0A7M4D2U9</accession>
<name>A0A7M4D2U9_9BACT</name>
<feature type="transmembrane region" description="Helical" evidence="5">
    <location>
        <begin position="253"/>
        <end position="274"/>
    </location>
</feature>
<feature type="transmembrane region" description="Helical" evidence="5">
    <location>
        <begin position="280"/>
        <end position="300"/>
    </location>
</feature>
<dbReference type="InterPro" id="IPR004695">
    <property type="entry name" value="SLAC1/Mae1/Ssu1/TehA"/>
</dbReference>
<dbReference type="EMBL" id="WOTW01000006">
    <property type="protein sequence ID" value="MUP36978.1"/>
    <property type="molecule type" value="Genomic_DNA"/>
</dbReference>
<keyword evidence="4 5" id="KW-0472">Membrane</keyword>
<protein>
    <submittedName>
        <fullName evidence="6">C4-dicarboxylate ABC transporter</fullName>
    </submittedName>
</protein>
<comment type="subcellular location">
    <subcellularLocation>
        <location evidence="1">Membrane</location>
        <topology evidence="1">Multi-pass membrane protein</topology>
    </subcellularLocation>
</comment>
<organism evidence="6 9">
    <name type="scientific">Labilibaculum euxinus</name>
    <dbReference type="NCBI Taxonomy" id="2686357"/>
    <lineage>
        <taxon>Bacteria</taxon>
        <taxon>Pseudomonadati</taxon>
        <taxon>Bacteroidota</taxon>
        <taxon>Bacteroidia</taxon>
        <taxon>Marinilabiliales</taxon>
        <taxon>Marinifilaceae</taxon>
        <taxon>Labilibaculum</taxon>
    </lineage>
</organism>
<evidence type="ECO:0000313" key="8">
    <source>
        <dbReference type="Proteomes" id="UP000285951"/>
    </source>
</evidence>
<feature type="transmembrane region" description="Helical" evidence="5">
    <location>
        <begin position="222"/>
        <end position="241"/>
    </location>
</feature>
<sequence length="316" mass="37115">MKEKLKYFPITAYAIVMGLAGLSIVFGKFHHMQWLPKIFYEILLFCTLFIFLGISILYALKAVRHFEEVRIDFNHRIRINFFSAFSISILLLSIAFMSFWPFLSMSFWWIGTIVHTILMLHTVAYWIQNNFEIQFMNPAWFIPIVGNMLIPIAGVEYLPKLFSFFYFGVGFFFWIILFTIFLNRAIFHHQLPQKFVPTLFILIAPPAIGFIAYIRIAQSWDAFAIFLLLISYFFAVLLLVLHKSFKKLEFFISWWAFTFPLMAITIASVVAFQISHQAVFKYLSFFFITLAILTISFVAYKTGEKIRQGEICINEE</sequence>
<proteinExistence type="predicted"/>
<reference evidence="7 8" key="1">
    <citation type="submission" date="2019-11" db="EMBL/GenBank/DDBJ databases">
        <title>Draft genome sequence of Labilibaculum sp. strain SYP isolated from Black Sea.</title>
        <authorList>
            <person name="Yadav S."/>
            <person name="Villanueva L."/>
        </authorList>
    </citation>
    <scope>NUCLEOTIDE SEQUENCE [LARGE SCALE GENOMIC DNA]</scope>
    <source>
        <strain evidence="7 8">44</strain>
    </source>
</reference>
<keyword evidence="8" id="KW-1185">Reference proteome</keyword>
<feature type="transmembrane region" description="Helical" evidence="5">
    <location>
        <begin position="38"/>
        <end position="60"/>
    </location>
</feature>
<evidence type="ECO:0000313" key="7">
    <source>
        <dbReference type="EMBL" id="MVB06183.1"/>
    </source>
</evidence>
<dbReference type="Proteomes" id="UP000285951">
    <property type="component" value="Unassembled WGS sequence"/>
</dbReference>
<reference evidence="6 9" key="2">
    <citation type="submission" date="2019-12" db="EMBL/GenBank/DDBJ databases">
        <title>Draft genome sequence of Labilibaculum sp. strain 44 isolated from deep waters of Black Sea.</title>
        <authorList>
            <person name="Yadav S."/>
            <person name="Villanueva L."/>
        </authorList>
    </citation>
    <scope>NUCLEOTIDE SEQUENCE [LARGE SCALE GENOMIC DNA]</scope>
    <source>
        <strain evidence="6 9">44</strain>
    </source>
</reference>
<comment type="caution">
    <text evidence="6">The sequence shown here is derived from an EMBL/GenBank/DDBJ whole genome shotgun (WGS) entry which is preliminary data.</text>
</comment>
<dbReference type="PANTHER" id="PTHR37955:SF1">
    <property type="entry name" value="DEP DOMAIN-CONTAINING PROTEIN"/>
    <property type="match status" value="1"/>
</dbReference>
<dbReference type="RefSeq" id="WP_156194836.1">
    <property type="nucleotide sequence ID" value="NZ_QTZN02000006.1"/>
</dbReference>
<dbReference type="PANTHER" id="PTHR37955">
    <property type="entry name" value="TELLURITE RESISTANCE PROTEIN TEHA"/>
    <property type="match status" value="1"/>
</dbReference>
<evidence type="ECO:0000256" key="4">
    <source>
        <dbReference type="ARBA" id="ARBA00023136"/>
    </source>
</evidence>
<evidence type="ECO:0000313" key="9">
    <source>
        <dbReference type="Proteomes" id="UP000462449"/>
    </source>
</evidence>
<feature type="transmembrane region" description="Helical" evidence="5">
    <location>
        <begin position="106"/>
        <end position="127"/>
    </location>
</feature>
<dbReference type="InterPro" id="IPR038665">
    <property type="entry name" value="Voltage-dep_anion_channel_sf"/>
</dbReference>